<name>A0A0E4C778_ANOGA</name>
<evidence type="ECO:0000313" key="2">
    <source>
        <dbReference type="EMBL" id="CFW94572.1"/>
    </source>
</evidence>
<proteinExistence type="predicted"/>
<feature type="region of interest" description="Disordered" evidence="1">
    <location>
        <begin position="1"/>
        <end position="68"/>
    </location>
</feature>
<sequence length="102" mass="11102">MKTRRPKSEKAMAVAAGPNQQPDPPKSAERSESMPGTSEEPSAKPLKVSTIATSHSRKSSSSSSRISAQVALQRLEKEQELQKQILLAEKQKMEAKITTKNG</sequence>
<feature type="compositionally biased region" description="Low complexity" evidence="1">
    <location>
        <begin position="49"/>
        <end position="68"/>
    </location>
</feature>
<protein>
    <submittedName>
        <fullName evidence="2">Uncharacterized protein</fullName>
    </submittedName>
</protein>
<organism evidence="2">
    <name type="scientific">Anopheles gambiae</name>
    <name type="common">African malaria mosquito</name>
    <dbReference type="NCBI Taxonomy" id="7165"/>
    <lineage>
        <taxon>Eukaryota</taxon>
        <taxon>Metazoa</taxon>
        <taxon>Ecdysozoa</taxon>
        <taxon>Arthropoda</taxon>
        <taxon>Hexapoda</taxon>
        <taxon>Insecta</taxon>
        <taxon>Pterygota</taxon>
        <taxon>Neoptera</taxon>
        <taxon>Endopterygota</taxon>
        <taxon>Diptera</taxon>
        <taxon>Nematocera</taxon>
        <taxon>Culicoidea</taxon>
        <taxon>Culicidae</taxon>
        <taxon>Anophelinae</taxon>
        <taxon>Anopheles</taxon>
    </lineage>
</organism>
<evidence type="ECO:0000256" key="1">
    <source>
        <dbReference type="SAM" id="MobiDB-lite"/>
    </source>
</evidence>
<accession>A0A0E4C778</accession>
<feature type="compositionally biased region" description="Basic and acidic residues" evidence="1">
    <location>
        <begin position="1"/>
        <end position="10"/>
    </location>
</feature>
<dbReference type="AlphaFoldDB" id="A0A0E4C778"/>
<reference evidence="2" key="1">
    <citation type="submission" date="2015-03" db="EMBL/GenBank/DDBJ databases">
        <title>Long non-coding RNA discovery across the genus Anopheles reveals conserved secondary structures within and beyond the Gambiae complex.</title>
        <authorList>
            <person name="Jenkins A."/>
            <person name="Waterhouse R."/>
            <person name="Muskavitch M."/>
        </authorList>
    </citation>
    <scope>NUCLEOTIDE SEQUENCE</scope>
    <source>
        <tissue evidence="2">Whole body</tissue>
    </source>
</reference>
<dbReference type="EMBL" id="HACL01000278">
    <property type="protein sequence ID" value="CFW94572.1"/>
    <property type="molecule type" value="Transcribed_RNA"/>
</dbReference>